<comment type="cofactor">
    <cofactor evidence="6">
        <name>[4Fe-4S] cluster</name>
        <dbReference type="ChEBI" id="CHEBI:49883"/>
    </cofactor>
    <text evidence="6">Binds 1 [4Fe-4S] cluster. The cluster is coordinated with 3 cysteines and an exchangeable S-adenosyl-L-methionine.</text>
</comment>
<organism evidence="8 9">
    <name type="scientific">candidate division WOR_3 bacterium SM23_42</name>
    <dbReference type="NCBI Taxonomy" id="1703779"/>
    <lineage>
        <taxon>Bacteria</taxon>
        <taxon>Bacteria division WOR-3</taxon>
    </lineage>
</organism>
<evidence type="ECO:0000313" key="8">
    <source>
        <dbReference type="EMBL" id="KPK62448.1"/>
    </source>
</evidence>
<dbReference type="EMBL" id="LJUJ01000037">
    <property type="protein sequence ID" value="KPK62448.1"/>
    <property type="molecule type" value="Genomic_DNA"/>
</dbReference>
<dbReference type="GO" id="GO:0051539">
    <property type="term" value="F:4 iron, 4 sulfur cluster binding"/>
    <property type="evidence" value="ECO:0007669"/>
    <property type="project" value="UniProtKB-KW"/>
</dbReference>
<dbReference type="InterPro" id="IPR027596">
    <property type="entry name" value="AmmeMemoSam_rS"/>
</dbReference>
<evidence type="ECO:0000313" key="9">
    <source>
        <dbReference type="Proteomes" id="UP000051373"/>
    </source>
</evidence>
<evidence type="ECO:0000256" key="1">
    <source>
        <dbReference type="ARBA" id="ARBA00022485"/>
    </source>
</evidence>
<dbReference type="PIRSF" id="PIRSF004869">
    <property type="entry name" value="PflX_prd"/>
    <property type="match status" value="1"/>
</dbReference>
<evidence type="ECO:0000259" key="7">
    <source>
        <dbReference type="PROSITE" id="PS51918"/>
    </source>
</evidence>
<dbReference type="SFLD" id="SFLDG01101">
    <property type="entry name" value="Uncharacterised_Radical_SAM_Su"/>
    <property type="match status" value="1"/>
</dbReference>
<keyword evidence="4 6" id="KW-0408">Iron</keyword>
<dbReference type="InterPro" id="IPR058240">
    <property type="entry name" value="rSAM_sf"/>
</dbReference>
<sequence>MKRETKHYIQQEDYLECQMCPHYCRILDGKFGLCRGRKNEDGKLWATNYGETTSVALDPIEKKPLYHFFPGTQILSIACNSCNMRCPFCQNWEISQGEVKTEYIAPEILVKIFKDHPSIGIAYTYTEPLMWFEYIIDVGSLIHDAGGKNVLVTNGLINEVPLSEIIPLIDAMNIDLKTMNPDVYKKILKGDLDTVKKTIELAHENCHIEITNLIVTGINDKTSEIDQLIDYVASINRNIPLHFSRYYPNYKYTKPPTPVKTIEYAYEKARTKLNYVYIGNLPAEDGSHTMCPKCGNMLIERLHFRALIKGLEGNLCRKCGEQIPVITEAATRQVD</sequence>
<dbReference type="STRING" id="1703779.AMJ83_10965"/>
<dbReference type="SFLD" id="SFLDS00029">
    <property type="entry name" value="Radical_SAM"/>
    <property type="match status" value="1"/>
</dbReference>
<dbReference type="Proteomes" id="UP000051373">
    <property type="component" value="Unassembled WGS sequence"/>
</dbReference>
<dbReference type="Pfam" id="PF04055">
    <property type="entry name" value="Radical_SAM"/>
    <property type="match status" value="1"/>
</dbReference>
<accession>A0A0S8FNX3</accession>
<dbReference type="InterPro" id="IPR013785">
    <property type="entry name" value="Aldolase_TIM"/>
</dbReference>
<evidence type="ECO:0000256" key="2">
    <source>
        <dbReference type="ARBA" id="ARBA00022691"/>
    </source>
</evidence>
<protein>
    <submittedName>
        <fullName evidence="8">Radical SAM protein</fullName>
    </submittedName>
</protein>
<dbReference type="AlphaFoldDB" id="A0A0S8FNX3"/>
<dbReference type="Gene3D" id="3.20.20.70">
    <property type="entry name" value="Aldolase class I"/>
    <property type="match status" value="1"/>
</dbReference>
<keyword evidence="5 6" id="KW-0411">Iron-sulfur</keyword>
<evidence type="ECO:0000256" key="5">
    <source>
        <dbReference type="ARBA" id="ARBA00023014"/>
    </source>
</evidence>
<dbReference type="PROSITE" id="PS51918">
    <property type="entry name" value="RADICAL_SAM"/>
    <property type="match status" value="1"/>
</dbReference>
<evidence type="ECO:0000256" key="4">
    <source>
        <dbReference type="ARBA" id="ARBA00023004"/>
    </source>
</evidence>
<proteinExistence type="predicted"/>
<feature type="binding site" evidence="6">
    <location>
        <position position="89"/>
    </location>
    <ligand>
        <name>[4Fe-4S] cluster</name>
        <dbReference type="ChEBI" id="CHEBI:49883"/>
        <note>4Fe-4S-S-AdoMet</note>
    </ligand>
</feature>
<dbReference type="GO" id="GO:0046872">
    <property type="term" value="F:metal ion binding"/>
    <property type="evidence" value="ECO:0007669"/>
    <property type="project" value="UniProtKB-KW"/>
</dbReference>
<feature type="binding site" evidence="6">
    <location>
        <position position="86"/>
    </location>
    <ligand>
        <name>[4Fe-4S] cluster</name>
        <dbReference type="ChEBI" id="CHEBI:49883"/>
        <note>4Fe-4S-S-AdoMet</note>
    </ligand>
</feature>
<feature type="binding site" evidence="6">
    <location>
        <position position="82"/>
    </location>
    <ligand>
        <name>[4Fe-4S] cluster</name>
        <dbReference type="ChEBI" id="CHEBI:49883"/>
        <note>4Fe-4S-S-AdoMet</note>
    </ligand>
</feature>
<reference evidence="8 9" key="1">
    <citation type="journal article" date="2015" name="Microbiome">
        <title>Genomic resolution of linkages in carbon, nitrogen, and sulfur cycling among widespread estuary sediment bacteria.</title>
        <authorList>
            <person name="Baker B.J."/>
            <person name="Lazar C.S."/>
            <person name="Teske A.P."/>
            <person name="Dick G.J."/>
        </authorList>
    </citation>
    <scope>NUCLEOTIDE SEQUENCE [LARGE SCALE GENOMIC DNA]</scope>
    <source>
        <strain evidence="8">SM23_42</strain>
    </source>
</reference>
<name>A0A0S8FNX3_UNCW3</name>
<keyword evidence="1" id="KW-0004">4Fe-4S</keyword>
<keyword evidence="2 6" id="KW-0949">S-adenosyl-L-methionine</keyword>
<evidence type="ECO:0000256" key="6">
    <source>
        <dbReference type="PIRSR" id="PIRSR004869-50"/>
    </source>
</evidence>
<dbReference type="InterPro" id="IPR007197">
    <property type="entry name" value="rSAM"/>
</dbReference>
<dbReference type="InterPro" id="IPR016431">
    <property type="entry name" value="Pyrv-formate_lyase-activ_prd"/>
</dbReference>
<dbReference type="NCBIfam" id="TIGR04337">
    <property type="entry name" value="AmmeMemoSam_rS"/>
    <property type="match status" value="1"/>
</dbReference>
<dbReference type="PANTHER" id="PTHR30352">
    <property type="entry name" value="PYRUVATE FORMATE-LYASE-ACTIVATING ENZYME"/>
    <property type="match status" value="1"/>
</dbReference>
<dbReference type="SUPFAM" id="SSF102114">
    <property type="entry name" value="Radical SAM enzymes"/>
    <property type="match status" value="1"/>
</dbReference>
<dbReference type="PANTHER" id="PTHR30352:SF5">
    <property type="entry name" value="PYRUVATE FORMATE-LYASE 1-ACTIVATING ENZYME"/>
    <property type="match status" value="1"/>
</dbReference>
<feature type="domain" description="Radical SAM core" evidence="7">
    <location>
        <begin position="67"/>
        <end position="280"/>
    </location>
</feature>
<gene>
    <name evidence="8" type="ORF">AMJ83_10965</name>
</gene>
<keyword evidence="3 6" id="KW-0479">Metal-binding</keyword>
<comment type="caution">
    <text evidence="8">The sequence shown here is derived from an EMBL/GenBank/DDBJ whole genome shotgun (WGS) entry which is preliminary data.</text>
</comment>
<dbReference type="GO" id="GO:0003824">
    <property type="term" value="F:catalytic activity"/>
    <property type="evidence" value="ECO:0007669"/>
    <property type="project" value="InterPro"/>
</dbReference>
<dbReference type="InterPro" id="IPR034457">
    <property type="entry name" value="Organic_radical-activating"/>
</dbReference>
<evidence type="ECO:0000256" key="3">
    <source>
        <dbReference type="ARBA" id="ARBA00022723"/>
    </source>
</evidence>
<dbReference type="PATRIC" id="fig|1703779.3.peg.22"/>
<dbReference type="CDD" id="cd01335">
    <property type="entry name" value="Radical_SAM"/>
    <property type="match status" value="1"/>
</dbReference>